<name>A0A8I2KKA2_RHILV</name>
<accession>A0A8I2KKA2</accession>
<evidence type="ECO:0008006" key="3">
    <source>
        <dbReference type="Google" id="ProtNLM"/>
    </source>
</evidence>
<protein>
    <recommendedName>
        <fullName evidence="3">Transglutaminase-like domain-containing protein</fullName>
    </recommendedName>
</protein>
<sequence length="374" mass="41813">MISARFRGKQVVVAGAICLGAALLVGVAVQNYETSKKLSKLRAEDEKTSEQLTQVSDSLKQLSNLPLAYAETPEGLKLVPAEYGVSKDDLDFVKRFRGPLLDLTTDFNKLSPNQVKELLRTRLLAEFESDPKNLTLAKTKRGALITFAMLRVNGSMPTYEVRNSVPNDFRNMLLGTSGNCSDFTIRVMMVAEVLGLKAALISANTPALPGHVFADVYDSEEDTAYMLDANFDVQIARNHTEGRGFFEALLASGADEQDNFSRAAKVKALPVYFRFVDPGETGLYGTPLSASYINKIRSKREDTWRRWTSEDLDDLVDWWKRIPNHRPRTLAEMRTFLTAIPAEFNSSSDYAERLRRTVDVELIEPDRIAQATAK</sequence>
<evidence type="ECO:0000313" key="1">
    <source>
        <dbReference type="EMBL" id="NKM49934.1"/>
    </source>
</evidence>
<dbReference type="RefSeq" id="WP_131642838.1">
    <property type="nucleotide sequence ID" value="NZ_WIEZ01000028.1"/>
</dbReference>
<reference evidence="1" key="1">
    <citation type="submission" date="2019-10" db="EMBL/GenBank/DDBJ databases">
        <title>Rhizobium leguminosarum symbiovar viciae collection.</title>
        <authorList>
            <person name="Boivin S."/>
            <person name="Lepetit M."/>
        </authorList>
    </citation>
    <scope>NUCLEOTIDE SEQUENCE</scope>
    <source>
        <strain evidence="1">L143</strain>
    </source>
</reference>
<dbReference type="AlphaFoldDB" id="A0A8I2KKA2"/>
<comment type="caution">
    <text evidence="1">The sequence shown here is derived from an EMBL/GenBank/DDBJ whole genome shotgun (WGS) entry which is preliminary data.</text>
</comment>
<proteinExistence type="predicted"/>
<gene>
    <name evidence="1" type="ORF">GFL91_34415</name>
</gene>
<evidence type="ECO:0000313" key="2">
    <source>
        <dbReference type="Proteomes" id="UP000662259"/>
    </source>
</evidence>
<dbReference type="EMBL" id="WIEZ01000028">
    <property type="protein sequence ID" value="NKM49934.1"/>
    <property type="molecule type" value="Genomic_DNA"/>
</dbReference>
<dbReference type="Proteomes" id="UP000662259">
    <property type="component" value="Unassembled WGS sequence"/>
</dbReference>
<organism evidence="1 2">
    <name type="scientific">Rhizobium leguminosarum bv. viciae</name>
    <dbReference type="NCBI Taxonomy" id="387"/>
    <lineage>
        <taxon>Bacteria</taxon>
        <taxon>Pseudomonadati</taxon>
        <taxon>Pseudomonadota</taxon>
        <taxon>Alphaproteobacteria</taxon>
        <taxon>Hyphomicrobiales</taxon>
        <taxon>Rhizobiaceae</taxon>
        <taxon>Rhizobium/Agrobacterium group</taxon>
        <taxon>Rhizobium</taxon>
    </lineage>
</organism>